<gene>
    <name evidence="2" type="ORF">BJF96_g10331</name>
</gene>
<dbReference type="AlphaFoldDB" id="A0AA44W7V9"/>
<organism evidence="2 3">
    <name type="scientific">Verticillium dahliae</name>
    <name type="common">Verticillium wilt</name>
    <dbReference type="NCBI Taxonomy" id="27337"/>
    <lineage>
        <taxon>Eukaryota</taxon>
        <taxon>Fungi</taxon>
        <taxon>Dikarya</taxon>
        <taxon>Ascomycota</taxon>
        <taxon>Pezizomycotina</taxon>
        <taxon>Sordariomycetes</taxon>
        <taxon>Hypocreomycetidae</taxon>
        <taxon>Glomerellales</taxon>
        <taxon>Plectosphaerellaceae</taxon>
        <taxon>Verticillium</taxon>
    </lineage>
</organism>
<comment type="caution">
    <text evidence="2">The sequence shown here is derived from an EMBL/GenBank/DDBJ whole genome shotgun (WGS) entry which is preliminary data.</text>
</comment>
<dbReference type="EMBL" id="MPSH01000069">
    <property type="protein sequence ID" value="PNH26366.1"/>
    <property type="molecule type" value="Genomic_DNA"/>
</dbReference>
<accession>A0AA44W7V9</accession>
<feature type="region of interest" description="Disordered" evidence="1">
    <location>
        <begin position="121"/>
        <end position="155"/>
    </location>
</feature>
<evidence type="ECO:0000313" key="3">
    <source>
        <dbReference type="Proteomes" id="UP000236305"/>
    </source>
</evidence>
<reference evidence="2 3" key="1">
    <citation type="submission" date="2017-12" db="EMBL/GenBank/DDBJ databases">
        <title>Comparative genomics yields insights into virulence evolution of Verticillium dahliae.</title>
        <authorList>
            <person name="Fan R."/>
            <person name="Armitage A.D."/>
            <person name="Cascant-Lopez E."/>
            <person name="Sobczyk M."/>
            <person name="Cockerton H.M."/>
            <person name="Harrison R.J."/>
        </authorList>
    </citation>
    <scope>NUCLEOTIDE SEQUENCE [LARGE SCALE GENOMIC DNA]</scope>
    <source>
        <strain evidence="2 3">12008</strain>
    </source>
</reference>
<protein>
    <submittedName>
        <fullName evidence="2">Uncharacterized protein</fullName>
    </submittedName>
</protein>
<dbReference type="Proteomes" id="UP000236305">
    <property type="component" value="Unassembled WGS sequence"/>
</dbReference>
<name>A0AA44W7V9_VERDA</name>
<evidence type="ECO:0000313" key="2">
    <source>
        <dbReference type="EMBL" id="PNH26366.1"/>
    </source>
</evidence>
<proteinExistence type="predicted"/>
<dbReference type="Gene3D" id="1.20.5.170">
    <property type="match status" value="1"/>
</dbReference>
<sequence>MINMGSTASVADARPINSSPCPLHSSICAPITRLPNVLYGTVELAEVTERAEGPRAMSPKMTCKETEAVGREIQAERHWHEKALQDAILLINRIEEVDKKHEKLARNNKLLQEYIGALCQRPDNRRPRQAPRQLRGAKKGGKPAEAEGSDFSCFT</sequence>
<dbReference type="InterPro" id="IPR019357">
    <property type="entry name" value="SCOC"/>
</dbReference>
<evidence type="ECO:0000256" key="1">
    <source>
        <dbReference type="SAM" id="MobiDB-lite"/>
    </source>
</evidence>
<dbReference type="Pfam" id="PF10224">
    <property type="entry name" value="DUF2205"/>
    <property type="match status" value="1"/>
</dbReference>